<keyword evidence="4 8" id="KW-0812">Transmembrane</keyword>
<dbReference type="GO" id="GO:1990544">
    <property type="term" value="P:mitochondrial ATP transmembrane transport"/>
    <property type="evidence" value="ECO:0007669"/>
    <property type="project" value="InterPro"/>
</dbReference>
<sequence>MATPPPQAIPLVASNDEVEKKEVMSASETALRLLLAGAGAGAVTKTCVAPLERVKIIFQVQGMARVAGAGATAGLTAAAGAEAGTTSAAGAAAGARAGAAAPAMYDGVIPTLVRLFREEGVRGLFRGNGANVVRVIPVYALKFTLNDEFKAMFSPTDGSKPSFATLVASGSLAGLVQTSITHPIDTVRARLTMPASLGHYKGIVHCATETIRSEGFAALYKGFLPTIVSATPYVGLQMGIFGQLKSWLDAGPGSASVVGNLLCGAGAGLIAQSVTFPGDVVRRRMQLSGMGGAQPLYPSTMACIRHIAKHEGAKAFTNGMGVNAIRCLPGAAIQFAVYNYLRDVLNIQPH</sequence>
<dbReference type="GeneID" id="25564428"/>
<protein>
    <submittedName>
        <fullName evidence="10">Carrier protein</fullName>
    </submittedName>
</protein>
<dbReference type="PRINTS" id="PR00926">
    <property type="entry name" value="MITOCARRIER"/>
</dbReference>
<dbReference type="PROSITE" id="PS50920">
    <property type="entry name" value="SOLCAR"/>
    <property type="match status" value="3"/>
</dbReference>
<feature type="repeat" description="Solcar" evidence="8">
    <location>
        <begin position="161"/>
        <end position="247"/>
    </location>
</feature>
<evidence type="ECO:0000256" key="2">
    <source>
        <dbReference type="ARBA" id="ARBA00006375"/>
    </source>
</evidence>
<keyword evidence="7 8" id="KW-0472">Membrane</keyword>
<dbReference type="GO" id="GO:0140021">
    <property type="term" value="P:mitochondrial ADP transmembrane transport"/>
    <property type="evidence" value="ECO:0007669"/>
    <property type="project" value="InterPro"/>
</dbReference>
<evidence type="ECO:0000256" key="3">
    <source>
        <dbReference type="ARBA" id="ARBA00022448"/>
    </source>
</evidence>
<dbReference type="PANTHER" id="PTHR24089">
    <property type="entry name" value="SOLUTE CARRIER FAMILY 25"/>
    <property type="match status" value="1"/>
</dbReference>
<dbReference type="OMA" id="MLGMWET"/>
<feature type="repeat" description="Solcar" evidence="8">
    <location>
        <begin position="255"/>
        <end position="344"/>
    </location>
</feature>
<dbReference type="InterPro" id="IPR023395">
    <property type="entry name" value="MCP_dom_sf"/>
</dbReference>
<dbReference type="eggNOG" id="KOG0752">
    <property type="taxonomic scope" value="Eukaryota"/>
</dbReference>
<organism evidence="10 11">
    <name type="scientific">Thecamonas trahens ATCC 50062</name>
    <dbReference type="NCBI Taxonomy" id="461836"/>
    <lineage>
        <taxon>Eukaryota</taxon>
        <taxon>Apusozoa</taxon>
        <taxon>Apusomonadida</taxon>
        <taxon>Apusomonadidae</taxon>
        <taxon>Thecamonas</taxon>
    </lineage>
</organism>
<keyword evidence="11" id="KW-1185">Reference proteome</keyword>
<evidence type="ECO:0000256" key="9">
    <source>
        <dbReference type="RuleBase" id="RU000488"/>
    </source>
</evidence>
<dbReference type="InterPro" id="IPR002067">
    <property type="entry name" value="MCP"/>
</dbReference>
<feature type="repeat" description="Solcar" evidence="8">
    <location>
        <begin position="28"/>
        <end position="152"/>
    </location>
</feature>
<evidence type="ECO:0000256" key="7">
    <source>
        <dbReference type="ARBA" id="ARBA00023136"/>
    </source>
</evidence>
<evidence type="ECO:0000256" key="5">
    <source>
        <dbReference type="ARBA" id="ARBA00022737"/>
    </source>
</evidence>
<dbReference type="InterPro" id="IPR018108">
    <property type="entry name" value="MCP_transmembrane"/>
</dbReference>
<dbReference type="SUPFAM" id="SSF103506">
    <property type="entry name" value="Mitochondrial carrier"/>
    <property type="match status" value="1"/>
</dbReference>
<comment type="similarity">
    <text evidence="2 9">Belongs to the mitochondrial carrier (TC 2.A.29) family.</text>
</comment>
<dbReference type="GO" id="GO:0005471">
    <property type="term" value="F:ATP:ADP antiporter activity"/>
    <property type="evidence" value="ECO:0007669"/>
    <property type="project" value="InterPro"/>
</dbReference>
<evidence type="ECO:0000313" key="11">
    <source>
        <dbReference type="Proteomes" id="UP000054408"/>
    </source>
</evidence>
<reference evidence="10 11" key="1">
    <citation type="submission" date="2010-05" db="EMBL/GenBank/DDBJ databases">
        <title>The Genome Sequence of Thecamonas trahens ATCC 50062.</title>
        <authorList>
            <consortium name="The Broad Institute Genome Sequencing Platform"/>
            <person name="Russ C."/>
            <person name="Cuomo C."/>
            <person name="Shea T."/>
            <person name="Young S.K."/>
            <person name="Zeng Q."/>
            <person name="Koehrsen M."/>
            <person name="Haas B."/>
            <person name="Borodovsky M."/>
            <person name="Guigo R."/>
            <person name="Alvarado L."/>
            <person name="Berlin A."/>
            <person name="Bochicchio J."/>
            <person name="Borenstein D."/>
            <person name="Chapman S."/>
            <person name="Chen Z."/>
            <person name="Freedman E."/>
            <person name="Gellesch M."/>
            <person name="Goldberg J."/>
            <person name="Griggs A."/>
            <person name="Gujja S."/>
            <person name="Heilman E."/>
            <person name="Heiman D."/>
            <person name="Hepburn T."/>
            <person name="Howarth C."/>
            <person name="Jen D."/>
            <person name="Larson L."/>
            <person name="Mehta T."/>
            <person name="Park D."/>
            <person name="Pearson M."/>
            <person name="Roberts A."/>
            <person name="Saif S."/>
            <person name="Shenoy N."/>
            <person name="Sisk P."/>
            <person name="Stolte C."/>
            <person name="Sykes S."/>
            <person name="Thomson T."/>
            <person name="Walk T."/>
            <person name="White J."/>
            <person name="Yandava C."/>
            <person name="Burger G."/>
            <person name="Gray M.W."/>
            <person name="Holland P.W.H."/>
            <person name="King N."/>
            <person name="Lang F.B.F."/>
            <person name="Roger A.J."/>
            <person name="Ruiz-Trillo I."/>
            <person name="Lander E."/>
            <person name="Nusbaum C."/>
        </authorList>
    </citation>
    <scope>NUCLEOTIDE SEQUENCE [LARGE SCALE GENOMIC DNA]</scope>
    <source>
        <strain evidence="10 11">ATCC 50062</strain>
    </source>
</reference>
<dbReference type="OrthoDB" id="270584at2759"/>
<dbReference type="InterPro" id="IPR002113">
    <property type="entry name" value="ADT_euk_type"/>
</dbReference>
<evidence type="ECO:0000256" key="1">
    <source>
        <dbReference type="ARBA" id="ARBA00004141"/>
    </source>
</evidence>
<dbReference type="Proteomes" id="UP000054408">
    <property type="component" value="Unassembled WGS sequence"/>
</dbReference>
<keyword evidence="6" id="KW-1133">Transmembrane helix</keyword>
<accession>A0A0L0D897</accession>
<gene>
    <name evidence="10" type="ORF">AMSG_04911</name>
</gene>
<dbReference type="STRING" id="461836.A0A0L0D897"/>
<evidence type="ECO:0000256" key="4">
    <source>
        <dbReference type="ARBA" id="ARBA00022692"/>
    </source>
</evidence>
<keyword evidence="5" id="KW-0677">Repeat</keyword>
<proteinExistence type="inferred from homology"/>
<dbReference type="AlphaFoldDB" id="A0A0L0D897"/>
<dbReference type="GO" id="GO:0005743">
    <property type="term" value="C:mitochondrial inner membrane"/>
    <property type="evidence" value="ECO:0007669"/>
    <property type="project" value="InterPro"/>
</dbReference>
<keyword evidence="3 9" id="KW-0813">Transport</keyword>
<name>A0A0L0D897_THETB</name>
<dbReference type="Pfam" id="PF00153">
    <property type="entry name" value="Mito_carr"/>
    <property type="match status" value="3"/>
</dbReference>
<dbReference type="Gene3D" id="1.50.40.10">
    <property type="entry name" value="Mitochondrial carrier domain"/>
    <property type="match status" value="1"/>
</dbReference>
<dbReference type="EMBL" id="GL349451">
    <property type="protein sequence ID" value="KNC48465.1"/>
    <property type="molecule type" value="Genomic_DNA"/>
</dbReference>
<dbReference type="RefSeq" id="XP_013758578.1">
    <property type="nucleotide sequence ID" value="XM_013903124.1"/>
</dbReference>
<evidence type="ECO:0000256" key="8">
    <source>
        <dbReference type="PROSITE-ProRule" id="PRU00282"/>
    </source>
</evidence>
<dbReference type="PRINTS" id="PR00927">
    <property type="entry name" value="ADPTRNSLCASE"/>
</dbReference>
<evidence type="ECO:0000256" key="6">
    <source>
        <dbReference type="ARBA" id="ARBA00022989"/>
    </source>
</evidence>
<comment type="subcellular location">
    <subcellularLocation>
        <location evidence="1">Membrane</location>
        <topology evidence="1">Multi-pass membrane protein</topology>
    </subcellularLocation>
</comment>
<evidence type="ECO:0000313" key="10">
    <source>
        <dbReference type="EMBL" id="KNC48465.1"/>
    </source>
</evidence>